<organism evidence="3 4">
    <name type="scientific">Caballeronia arationis</name>
    <dbReference type="NCBI Taxonomy" id="1777142"/>
    <lineage>
        <taxon>Bacteria</taxon>
        <taxon>Pseudomonadati</taxon>
        <taxon>Pseudomonadota</taxon>
        <taxon>Betaproteobacteria</taxon>
        <taxon>Burkholderiales</taxon>
        <taxon>Burkholderiaceae</taxon>
        <taxon>Caballeronia</taxon>
    </lineage>
</organism>
<keyword evidence="1" id="KW-0560">Oxidoreductase</keyword>
<dbReference type="InterPro" id="IPR036291">
    <property type="entry name" value="NAD(P)-bd_dom_sf"/>
</dbReference>
<dbReference type="EMBL" id="OCSU01000001">
    <property type="protein sequence ID" value="SOE46184.1"/>
    <property type="molecule type" value="Genomic_DNA"/>
</dbReference>
<dbReference type="RefSeq" id="WP_097189538.1">
    <property type="nucleotide sequence ID" value="NZ_OCSU01000001.1"/>
</dbReference>
<dbReference type="GO" id="GO:0016491">
    <property type="term" value="F:oxidoreductase activity"/>
    <property type="evidence" value="ECO:0007669"/>
    <property type="project" value="UniProtKB-KW"/>
</dbReference>
<evidence type="ECO:0000256" key="1">
    <source>
        <dbReference type="ARBA" id="ARBA00023002"/>
    </source>
</evidence>
<dbReference type="Proteomes" id="UP000219522">
    <property type="component" value="Unassembled WGS sequence"/>
</dbReference>
<feature type="domain" description="Pyrroline-5-carboxylate reductase catalytic N-terminal" evidence="2">
    <location>
        <begin position="2"/>
        <end position="93"/>
    </location>
</feature>
<dbReference type="SUPFAM" id="SSF51735">
    <property type="entry name" value="NAD(P)-binding Rossmann-fold domains"/>
    <property type="match status" value="1"/>
</dbReference>
<keyword evidence="4" id="KW-1185">Reference proteome</keyword>
<evidence type="ECO:0000313" key="4">
    <source>
        <dbReference type="Proteomes" id="UP000219522"/>
    </source>
</evidence>
<dbReference type="Pfam" id="PF03807">
    <property type="entry name" value="F420_oxidored"/>
    <property type="match status" value="1"/>
</dbReference>
<proteinExistence type="predicted"/>
<sequence>MKIGILGSGRMGGNLGTMFARVGHNVVFSYSRSAEKLARLARAAGANARWGNPREATQDADLVLLAVHWLNVDDVLALAGSTAGKTVMSCCNPLDADDTRLTIGHTSSGAEVLANKIPDSRVVAAFQTVPSEVLMSVFENRRNSPRPSLIFCGNDSSSKSVASALITEVGFDPIDAGKLETARYIEPFGMLAGVLAYETEQGPDWAYRFGRLNRLVG</sequence>
<protein>
    <submittedName>
        <fullName evidence="3">Predicted dinucleotide-binding enzyme</fullName>
    </submittedName>
</protein>
<dbReference type="InterPro" id="IPR051267">
    <property type="entry name" value="STEAP_metalloreductase"/>
</dbReference>
<dbReference type="PANTHER" id="PTHR14239:SF10">
    <property type="entry name" value="REDUCTASE"/>
    <property type="match status" value="1"/>
</dbReference>
<reference evidence="3 4" key="1">
    <citation type="submission" date="2017-09" db="EMBL/GenBank/DDBJ databases">
        <authorList>
            <person name="Varghese N."/>
            <person name="Submissions S."/>
        </authorList>
    </citation>
    <scope>NUCLEOTIDE SEQUENCE [LARGE SCALE GENOMIC DNA]</scope>
    <source>
        <strain evidence="3 4">OK806</strain>
    </source>
</reference>
<evidence type="ECO:0000313" key="3">
    <source>
        <dbReference type="EMBL" id="SOE46184.1"/>
    </source>
</evidence>
<dbReference type="Gene3D" id="3.40.50.720">
    <property type="entry name" value="NAD(P)-binding Rossmann-like Domain"/>
    <property type="match status" value="1"/>
</dbReference>
<gene>
    <name evidence="3" type="ORF">SAMN05446927_0109</name>
</gene>
<dbReference type="PANTHER" id="PTHR14239">
    <property type="entry name" value="DUDULIN-RELATED"/>
    <property type="match status" value="1"/>
</dbReference>
<dbReference type="AlphaFoldDB" id="A0A7Z7MZZ3"/>
<comment type="caution">
    <text evidence="3">The sequence shown here is derived from an EMBL/GenBank/DDBJ whole genome shotgun (WGS) entry which is preliminary data.</text>
</comment>
<name>A0A7Z7MZZ3_9BURK</name>
<evidence type="ECO:0000259" key="2">
    <source>
        <dbReference type="Pfam" id="PF03807"/>
    </source>
</evidence>
<dbReference type="InterPro" id="IPR028939">
    <property type="entry name" value="P5C_Rdtase_cat_N"/>
</dbReference>
<accession>A0A7Z7MZZ3</accession>